<feature type="region of interest" description="Disordered" evidence="2">
    <location>
        <begin position="1"/>
        <end position="20"/>
    </location>
</feature>
<evidence type="ECO:0000313" key="3">
    <source>
        <dbReference type="EMBL" id="PBC26575.1"/>
    </source>
</evidence>
<reference evidence="3 4" key="1">
    <citation type="submission" date="2014-07" db="EMBL/GenBank/DDBJ databases">
        <title>Genomic and transcriptomic analysis on Apis cerana provide comprehensive insights into honey bee biology.</title>
        <authorList>
            <person name="Diao Q."/>
            <person name="Sun L."/>
            <person name="Zheng H."/>
            <person name="Zheng H."/>
            <person name="Xu S."/>
            <person name="Wang S."/>
            <person name="Zeng Z."/>
            <person name="Hu F."/>
            <person name="Su S."/>
            <person name="Wu J."/>
        </authorList>
    </citation>
    <scope>NUCLEOTIDE SEQUENCE [LARGE SCALE GENOMIC DNA]</scope>
    <source>
        <tissue evidence="3">Pupae without intestine</tissue>
    </source>
</reference>
<sequence>MSVFTGTRDLSAPRNSPLGRDLDLELDPSIRCPQLPAQLPSLAVADNLFPEDEDVVYDSRGQRSRRRFAENFANDVAATTQHLKAKLAAIGLEDEVDAVLGRTRRVRQEQETGLDARRCDLRDVKSIGGEEAETRTFKRRSKLFDEGDRSEESRPVLAKWSKLMDESEDSGAATRARQTKARSHNPSGYRNDFLDDLDYIYDRAIEDDFEDDFVTSQRRYKERASAAFAEDMAELRRKRRDMQDRIFDVIDLNAEIEKARNTLEQADIIFQRHATKFDNTENYDDMRLKKFPNLEALSEKPAPKTIKFVKMPNVNIEPCVPVKPRQEKINNLSIEPSEIADPLNTITLLPLKRKFSNKKKSVSF</sequence>
<proteinExistence type="predicted"/>
<accession>A0A2A3E4E3</accession>
<feature type="region of interest" description="Disordered" evidence="2">
    <location>
        <begin position="167"/>
        <end position="187"/>
    </location>
</feature>
<evidence type="ECO:0000256" key="2">
    <source>
        <dbReference type="SAM" id="MobiDB-lite"/>
    </source>
</evidence>
<feature type="coiled-coil region" evidence="1">
    <location>
        <begin position="225"/>
        <end position="269"/>
    </location>
</feature>
<gene>
    <name evidence="3" type="ORF">APICC_04500</name>
</gene>
<keyword evidence="1" id="KW-0175">Coiled coil</keyword>
<evidence type="ECO:0000313" key="4">
    <source>
        <dbReference type="Proteomes" id="UP000242457"/>
    </source>
</evidence>
<dbReference type="OrthoDB" id="8191899at2759"/>
<evidence type="ECO:0000256" key="1">
    <source>
        <dbReference type="SAM" id="Coils"/>
    </source>
</evidence>
<dbReference type="AlphaFoldDB" id="A0A2A3E4E3"/>
<organism evidence="3 4">
    <name type="scientific">Apis cerana cerana</name>
    <name type="common">Oriental honeybee</name>
    <dbReference type="NCBI Taxonomy" id="94128"/>
    <lineage>
        <taxon>Eukaryota</taxon>
        <taxon>Metazoa</taxon>
        <taxon>Ecdysozoa</taxon>
        <taxon>Arthropoda</taxon>
        <taxon>Hexapoda</taxon>
        <taxon>Insecta</taxon>
        <taxon>Pterygota</taxon>
        <taxon>Neoptera</taxon>
        <taxon>Endopterygota</taxon>
        <taxon>Hymenoptera</taxon>
        <taxon>Apocrita</taxon>
        <taxon>Aculeata</taxon>
        <taxon>Apoidea</taxon>
        <taxon>Anthophila</taxon>
        <taxon>Apidae</taxon>
        <taxon>Apis</taxon>
    </lineage>
</organism>
<keyword evidence="4" id="KW-1185">Reference proteome</keyword>
<name>A0A2A3E4E3_APICC</name>
<dbReference type="Proteomes" id="UP000242457">
    <property type="component" value="Unassembled WGS sequence"/>
</dbReference>
<protein>
    <submittedName>
        <fullName evidence="3">Uncharacterized protein</fullName>
    </submittedName>
</protein>
<dbReference type="EMBL" id="KZ288379">
    <property type="protein sequence ID" value="PBC26575.1"/>
    <property type="molecule type" value="Genomic_DNA"/>
</dbReference>